<dbReference type="Gene3D" id="3.40.30.40">
    <property type="entry name" value="Perfringolysin"/>
    <property type="match status" value="1"/>
</dbReference>
<protein>
    <submittedName>
        <fullName evidence="2">Uncharacterized protein</fullName>
    </submittedName>
</protein>
<evidence type="ECO:0000256" key="1">
    <source>
        <dbReference type="SAM" id="MobiDB-lite"/>
    </source>
</evidence>
<name>A0ABW5NIS0_9SPHI</name>
<dbReference type="EMBL" id="JBHUMA010000006">
    <property type="protein sequence ID" value="MFD2598810.1"/>
    <property type="molecule type" value="Genomic_DNA"/>
</dbReference>
<dbReference type="Proteomes" id="UP001597393">
    <property type="component" value="Unassembled WGS sequence"/>
</dbReference>
<feature type="region of interest" description="Disordered" evidence="1">
    <location>
        <begin position="191"/>
        <end position="227"/>
    </location>
</feature>
<evidence type="ECO:0000313" key="3">
    <source>
        <dbReference type="Proteomes" id="UP001597393"/>
    </source>
</evidence>
<keyword evidence="3" id="KW-1185">Reference proteome</keyword>
<evidence type="ECO:0000313" key="2">
    <source>
        <dbReference type="EMBL" id="MFD2598810.1"/>
    </source>
</evidence>
<comment type="caution">
    <text evidence="2">The sequence shown here is derived from an EMBL/GenBank/DDBJ whole genome shotgun (WGS) entry which is preliminary data.</text>
</comment>
<accession>A0ABW5NIS0</accession>
<feature type="compositionally biased region" description="Low complexity" evidence="1">
    <location>
        <begin position="196"/>
        <end position="215"/>
    </location>
</feature>
<sequence>MTQNNKSTKYKSIYFARLENAIFDVLFEPDYRDFFLDDDINSDLSGATFPLNNPNRGASTVKNTSKYFQSGEPLYIRSMSYGNYAYLAVESEYSFFEVKNAIEGTFNMWKIDAGAKVDRKTVDILSKSSVTLMISGKAKNSTNTNETYWATSLDKLVDIFTVKYTENYIGAPTFIEIRKVLKHTTYIPRNDSSTATIRRPMSPRPTRTPNTNTPQRRNRPGSGRASS</sequence>
<gene>
    <name evidence="2" type="ORF">ACFSQ3_07580</name>
</gene>
<reference evidence="3" key="1">
    <citation type="journal article" date="2019" name="Int. J. Syst. Evol. Microbiol.">
        <title>The Global Catalogue of Microorganisms (GCM) 10K type strain sequencing project: providing services to taxonomists for standard genome sequencing and annotation.</title>
        <authorList>
            <consortium name="The Broad Institute Genomics Platform"/>
            <consortium name="The Broad Institute Genome Sequencing Center for Infectious Disease"/>
            <person name="Wu L."/>
            <person name="Ma J."/>
        </authorList>
    </citation>
    <scope>NUCLEOTIDE SEQUENCE [LARGE SCALE GENOMIC DNA]</scope>
    <source>
        <strain evidence="3">KCTC 42248</strain>
    </source>
</reference>
<organism evidence="2 3">
    <name type="scientific">Sphingobacterium corticis</name>
    <dbReference type="NCBI Taxonomy" id="1812823"/>
    <lineage>
        <taxon>Bacteria</taxon>
        <taxon>Pseudomonadati</taxon>
        <taxon>Bacteroidota</taxon>
        <taxon>Sphingobacteriia</taxon>
        <taxon>Sphingobacteriales</taxon>
        <taxon>Sphingobacteriaceae</taxon>
        <taxon>Sphingobacterium</taxon>
    </lineage>
</organism>
<dbReference type="RefSeq" id="WP_380868940.1">
    <property type="nucleotide sequence ID" value="NZ_JBHUMA010000006.1"/>
</dbReference>
<dbReference type="InterPro" id="IPR036359">
    <property type="entry name" value="Thiol_cytolysin_sf"/>
</dbReference>
<proteinExistence type="predicted"/>
<dbReference type="SUPFAM" id="SSF56978">
    <property type="entry name" value="Perfringolysin"/>
    <property type="match status" value="1"/>
</dbReference>